<protein>
    <submittedName>
        <fullName evidence="2">Uncharacterized protein</fullName>
    </submittedName>
</protein>
<comment type="caution">
    <text evidence="2">The sequence shown here is derived from an EMBL/GenBank/DDBJ whole genome shotgun (WGS) entry which is preliminary data.</text>
</comment>
<organism evidence="2 3">
    <name type="scientific">Niastella soli</name>
    <dbReference type="NCBI Taxonomy" id="2821487"/>
    <lineage>
        <taxon>Bacteria</taxon>
        <taxon>Pseudomonadati</taxon>
        <taxon>Bacteroidota</taxon>
        <taxon>Chitinophagia</taxon>
        <taxon>Chitinophagales</taxon>
        <taxon>Chitinophagaceae</taxon>
        <taxon>Niastella</taxon>
    </lineage>
</organism>
<evidence type="ECO:0000256" key="1">
    <source>
        <dbReference type="SAM" id="SignalP"/>
    </source>
</evidence>
<evidence type="ECO:0000313" key="3">
    <source>
        <dbReference type="Proteomes" id="UP000677244"/>
    </source>
</evidence>
<feature type="chain" id="PRO_5045048995" evidence="1">
    <location>
        <begin position="20"/>
        <end position="65"/>
    </location>
</feature>
<sequence length="65" mass="7278">MKKILTIFTFLLIAMGAIANGIDSLQTKEAVQQFLRTRLKKIGNPFISSIMQMTPLPIRKTPSSK</sequence>
<dbReference type="RefSeq" id="WP_209141243.1">
    <property type="nucleotide sequence ID" value="NZ_JAGHKO010000005.1"/>
</dbReference>
<reference evidence="2 3" key="1">
    <citation type="submission" date="2021-03" db="EMBL/GenBank/DDBJ databases">
        <title>Assistant Professor.</title>
        <authorList>
            <person name="Huq M.A."/>
        </authorList>
    </citation>
    <scope>NUCLEOTIDE SEQUENCE [LARGE SCALE GENOMIC DNA]</scope>
    <source>
        <strain evidence="2 3">MAH-29</strain>
    </source>
</reference>
<keyword evidence="3" id="KW-1185">Reference proteome</keyword>
<name>A0ABS3YZ41_9BACT</name>
<evidence type="ECO:0000313" key="2">
    <source>
        <dbReference type="EMBL" id="MBO9203192.1"/>
    </source>
</evidence>
<dbReference type="Proteomes" id="UP000677244">
    <property type="component" value="Unassembled WGS sequence"/>
</dbReference>
<dbReference type="EMBL" id="JAGHKO010000005">
    <property type="protein sequence ID" value="MBO9203192.1"/>
    <property type="molecule type" value="Genomic_DNA"/>
</dbReference>
<accession>A0ABS3YZ41</accession>
<gene>
    <name evidence="2" type="ORF">J7I42_23075</name>
</gene>
<keyword evidence="1" id="KW-0732">Signal</keyword>
<feature type="signal peptide" evidence="1">
    <location>
        <begin position="1"/>
        <end position="19"/>
    </location>
</feature>
<proteinExistence type="predicted"/>